<keyword evidence="3" id="KW-1185">Reference proteome</keyword>
<dbReference type="InterPro" id="IPR018712">
    <property type="entry name" value="Tle1-like_cat"/>
</dbReference>
<reference evidence="2" key="1">
    <citation type="journal article" date="2023" name="Mol. Phylogenet. Evol.">
        <title>Genome-scale phylogeny and comparative genomics of the fungal order Sordariales.</title>
        <authorList>
            <person name="Hensen N."/>
            <person name="Bonometti L."/>
            <person name="Westerberg I."/>
            <person name="Brannstrom I.O."/>
            <person name="Guillou S."/>
            <person name="Cros-Aarteil S."/>
            <person name="Calhoun S."/>
            <person name="Haridas S."/>
            <person name="Kuo A."/>
            <person name="Mondo S."/>
            <person name="Pangilinan J."/>
            <person name="Riley R."/>
            <person name="LaButti K."/>
            <person name="Andreopoulos B."/>
            <person name="Lipzen A."/>
            <person name="Chen C."/>
            <person name="Yan M."/>
            <person name="Daum C."/>
            <person name="Ng V."/>
            <person name="Clum A."/>
            <person name="Steindorff A."/>
            <person name="Ohm R.A."/>
            <person name="Martin F."/>
            <person name="Silar P."/>
            <person name="Natvig D.O."/>
            <person name="Lalanne C."/>
            <person name="Gautier V."/>
            <person name="Ament-Velasquez S.L."/>
            <person name="Kruys A."/>
            <person name="Hutchinson M.I."/>
            <person name="Powell A.J."/>
            <person name="Barry K."/>
            <person name="Miller A.N."/>
            <person name="Grigoriev I.V."/>
            <person name="Debuchy R."/>
            <person name="Gladieux P."/>
            <person name="Hiltunen Thoren M."/>
            <person name="Johannesson H."/>
        </authorList>
    </citation>
    <scope>NUCLEOTIDE SEQUENCE</scope>
    <source>
        <strain evidence="2">CBS 892.96</strain>
    </source>
</reference>
<evidence type="ECO:0000259" key="1">
    <source>
        <dbReference type="Pfam" id="PF09994"/>
    </source>
</evidence>
<name>A0AAN7A295_9PEZI</name>
<reference evidence="2" key="2">
    <citation type="submission" date="2023-05" db="EMBL/GenBank/DDBJ databases">
        <authorList>
            <consortium name="Lawrence Berkeley National Laboratory"/>
            <person name="Steindorff A."/>
            <person name="Hensen N."/>
            <person name="Bonometti L."/>
            <person name="Westerberg I."/>
            <person name="Brannstrom I.O."/>
            <person name="Guillou S."/>
            <person name="Cros-Aarteil S."/>
            <person name="Calhoun S."/>
            <person name="Haridas S."/>
            <person name="Kuo A."/>
            <person name="Mondo S."/>
            <person name="Pangilinan J."/>
            <person name="Riley R."/>
            <person name="Labutti K."/>
            <person name="Andreopoulos B."/>
            <person name="Lipzen A."/>
            <person name="Chen C."/>
            <person name="Yanf M."/>
            <person name="Daum C."/>
            <person name="Ng V."/>
            <person name="Clum A."/>
            <person name="Ohm R."/>
            <person name="Martin F."/>
            <person name="Silar P."/>
            <person name="Natvig D."/>
            <person name="Lalanne C."/>
            <person name="Gautier V."/>
            <person name="Ament-Velasquez S.L."/>
            <person name="Kruys A."/>
            <person name="Hutchinson M.I."/>
            <person name="Powell A.J."/>
            <person name="Barry K."/>
            <person name="Miller A.N."/>
            <person name="Grigoriev I.V."/>
            <person name="Debuchy R."/>
            <person name="Gladieux P."/>
            <person name="Thoren M.H."/>
            <person name="Johannesson H."/>
        </authorList>
    </citation>
    <scope>NUCLEOTIDE SEQUENCE</scope>
    <source>
        <strain evidence="2">CBS 892.96</strain>
    </source>
</reference>
<evidence type="ECO:0000313" key="3">
    <source>
        <dbReference type="Proteomes" id="UP001302321"/>
    </source>
</evidence>
<dbReference type="Pfam" id="PF09994">
    <property type="entry name" value="T6SS_Tle1-like_cat"/>
    <property type="match status" value="1"/>
</dbReference>
<gene>
    <name evidence="2" type="ORF">QBC36DRAFT_315840</name>
</gene>
<dbReference type="Proteomes" id="UP001302321">
    <property type="component" value="Unassembled WGS sequence"/>
</dbReference>
<dbReference type="AlphaFoldDB" id="A0AAN7A295"/>
<protein>
    <recommendedName>
        <fullName evidence="1">T6SS Phospholipase effector Tle1-like catalytic domain-containing protein</fullName>
    </recommendedName>
</protein>
<comment type="caution">
    <text evidence="2">The sequence shown here is derived from an EMBL/GenBank/DDBJ whole genome shotgun (WGS) entry which is preliminary data.</text>
</comment>
<dbReference type="EMBL" id="MU866573">
    <property type="protein sequence ID" value="KAK4171383.1"/>
    <property type="molecule type" value="Genomic_DNA"/>
</dbReference>
<proteinExistence type="predicted"/>
<accession>A0AAN7A295</accession>
<feature type="domain" description="T6SS Phospholipase effector Tle1-like catalytic" evidence="1">
    <location>
        <begin position="107"/>
        <end position="177"/>
    </location>
</feature>
<evidence type="ECO:0000313" key="2">
    <source>
        <dbReference type="EMBL" id="KAK4171383.1"/>
    </source>
</evidence>
<sequence length="395" mass="44378">MSQQGQTSGKAATSSFPLDTWIVVKPTEYLSAGVLPDRDVKKKANHIIYVDGTSNSKIHDITTNEGQATKMGCISHIFTPETKADVVQQLFFLGFSRGAYMARVLASIGHPDVADFRFACDDYEFAEEVHNQPSIKRIFQAAALKEHCENFKCVLYKRKHQAQVLSQVWFPSSHEAINEAQFRKYIGLEVGHIPCDDVADSKFGMWLANINHYRTELGSGVNEKRHLITEQPYFTQYIGILELPDVDGSDDEPIKLEKLQMDEPDGWKKEMLGMMEKHVDGVRGWLADRYHHLHHHTLHGITHAPNLNNNGRYSKTIQSLQTTVLVENGKLSQVQNNSAQQTPAQKTSQSVRKVQVVRRVSWYQEGALLMASFSLCFALSGVGAEIVHLDGGDVE</sequence>
<organism evidence="2 3">
    <name type="scientific">Triangularia setosa</name>
    <dbReference type="NCBI Taxonomy" id="2587417"/>
    <lineage>
        <taxon>Eukaryota</taxon>
        <taxon>Fungi</taxon>
        <taxon>Dikarya</taxon>
        <taxon>Ascomycota</taxon>
        <taxon>Pezizomycotina</taxon>
        <taxon>Sordariomycetes</taxon>
        <taxon>Sordariomycetidae</taxon>
        <taxon>Sordariales</taxon>
        <taxon>Podosporaceae</taxon>
        <taxon>Triangularia</taxon>
    </lineage>
</organism>